<sequence>MTMVCQIDTERRWVNLSKPLEYSPGLGLSDPLVEVWFEKRKGRERTRLSTSLALRRTHLTGTADGGGRLQRAEVMAGVSF</sequence>
<protein>
    <submittedName>
        <fullName evidence="1">Uncharacterized protein</fullName>
    </submittedName>
</protein>
<evidence type="ECO:0000313" key="1">
    <source>
        <dbReference type="EMBL" id="KAK8504067.1"/>
    </source>
</evidence>
<name>A0ABR2BAE5_9ROSI</name>
<proteinExistence type="predicted"/>
<organism evidence="1 2">
    <name type="scientific">Hibiscus sabdariffa</name>
    <name type="common">roselle</name>
    <dbReference type="NCBI Taxonomy" id="183260"/>
    <lineage>
        <taxon>Eukaryota</taxon>
        <taxon>Viridiplantae</taxon>
        <taxon>Streptophyta</taxon>
        <taxon>Embryophyta</taxon>
        <taxon>Tracheophyta</taxon>
        <taxon>Spermatophyta</taxon>
        <taxon>Magnoliopsida</taxon>
        <taxon>eudicotyledons</taxon>
        <taxon>Gunneridae</taxon>
        <taxon>Pentapetalae</taxon>
        <taxon>rosids</taxon>
        <taxon>malvids</taxon>
        <taxon>Malvales</taxon>
        <taxon>Malvaceae</taxon>
        <taxon>Malvoideae</taxon>
        <taxon>Hibiscus</taxon>
    </lineage>
</organism>
<comment type="caution">
    <text evidence="1">The sequence shown here is derived from an EMBL/GenBank/DDBJ whole genome shotgun (WGS) entry which is preliminary data.</text>
</comment>
<accession>A0ABR2BAE5</accession>
<keyword evidence="2" id="KW-1185">Reference proteome</keyword>
<evidence type="ECO:0000313" key="2">
    <source>
        <dbReference type="Proteomes" id="UP001472677"/>
    </source>
</evidence>
<dbReference type="EMBL" id="JBBPBM010000145">
    <property type="protein sequence ID" value="KAK8504067.1"/>
    <property type="molecule type" value="Genomic_DNA"/>
</dbReference>
<dbReference type="Proteomes" id="UP001472677">
    <property type="component" value="Unassembled WGS sequence"/>
</dbReference>
<reference evidence="1 2" key="1">
    <citation type="journal article" date="2024" name="G3 (Bethesda)">
        <title>Genome assembly of Hibiscus sabdariffa L. provides insights into metabolisms of medicinal natural products.</title>
        <authorList>
            <person name="Kim T."/>
        </authorList>
    </citation>
    <scope>NUCLEOTIDE SEQUENCE [LARGE SCALE GENOMIC DNA]</scope>
    <source>
        <strain evidence="1">TK-2024</strain>
        <tissue evidence="1">Old leaves</tissue>
    </source>
</reference>
<gene>
    <name evidence="1" type="ORF">V6N12_005608</name>
</gene>